<dbReference type="InterPro" id="IPR001368">
    <property type="entry name" value="TNFR/NGFR_Cys_rich_reg"/>
</dbReference>
<keyword evidence="7" id="KW-0325">Glycoprotein</keyword>
<feature type="disulfide bond" evidence="8">
    <location>
        <begin position="67"/>
        <end position="82"/>
    </location>
</feature>
<dbReference type="SMART" id="SM00208">
    <property type="entry name" value="TNFR"/>
    <property type="match status" value="3"/>
</dbReference>
<dbReference type="EMBL" id="AFYH01217201">
    <property type="status" value="NOT_ANNOTATED_CDS"/>
    <property type="molecule type" value="Genomic_DNA"/>
</dbReference>
<dbReference type="GO" id="GO:0005576">
    <property type="term" value="C:extracellular region"/>
    <property type="evidence" value="ECO:0007669"/>
    <property type="project" value="UniProtKB-SubCell"/>
</dbReference>
<dbReference type="PANTHER" id="PTHR23097">
    <property type="entry name" value="TUMOR NECROSIS FACTOR RECEPTOR SUPERFAMILY MEMBER"/>
    <property type="match status" value="1"/>
</dbReference>
<evidence type="ECO:0000256" key="2">
    <source>
        <dbReference type="ARBA" id="ARBA00022525"/>
    </source>
</evidence>
<reference evidence="11" key="2">
    <citation type="submission" date="2025-08" db="UniProtKB">
        <authorList>
            <consortium name="Ensembl"/>
        </authorList>
    </citation>
    <scope>IDENTIFICATION</scope>
</reference>
<evidence type="ECO:0000256" key="1">
    <source>
        <dbReference type="ARBA" id="ARBA00004613"/>
    </source>
</evidence>
<evidence type="ECO:0000256" key="3">
    <source>
        <dbReference type="ARBA" id="ARBA00022703"/>
    </source>
</evidence>
<keyword evidence="12" id="KW-1185">Reference proteome</keyword>
<dbReference type="PROSITE" id="PS50050">
    <property type="entry name" value="TNFR_NGFR_2"/>
    <property type="match status" value="1"/>
</dbReference>
<dbReference type="GeneTree" id="ENSGT00940000155167"/>
<evidence type="ECO:0000256" key="5">
    <source>
        <dbReference type="ARBA" id="ARBA00022737"/>
    </source>
</evidence>
<feature type="domain" description="TNFR-Cys" evidence="10">
    <location>
        <begin position="66"/>
        <end position="107"/>
    </location>
</feature>
<dbReference type="Gene3D" id="2.10.50.10">
    <property type="entry name" value="Tumor Necrosis Factor Receptor, subunit A, domain 2"/>
    <property type="match status" value="2"/>
</dbReference>
<feature type="signal peptide" evidence="9">
    <location>
        <begin position="1"/>
        <end position="23"/>
    </location>
</feature>
<feature type="repeat" description="TNFR-Cys" evidence="8">
    <location>
        <begin position="66"/>
        <end position="107"/>
    </location>
</feature>
<keyword evidence="4 9" id="KW-0732">Signal</keyword>
<keyword evidence="5" id="KW-0677">Repeat</keyword>
<dbReference type="Ensembl" id="ENSLACT00000026553.1">
    <property type="protein sequence ID" value="ENSLACP00000023266.1"/>
    <property type="gene ID" value="ENSLACG00000022549.1"/>
</dbReference>
<dbReference type="EMBL" id="AFYH01217200">
    <property type="status" value="NOT_ANNOTATED_CDS"/>
    <property type="molecule type" value="Genomic_DNA"/>
</dbReference>
<dbReference type="GO" id="GO:0006915">
    <property type="term" value="P:apoptotic process"/>
    <property type="evidence" value="ECO:0007669"/>
    <property type="project" value="UniProtKB-KW"/>
</dbReference>
<accession>M3XKL0</accession>
<dbReference type="AlphaFoldDB" id="M3XKL0"/>
<dbReference type="HOGENOM" id="CLU_1744780_0_0_1"/>
<dbReference type="InParanoid" id="M3XKL0"/>
<evidence type="ECO:0000313" key="11">
    <source>
        <dbReference type="Ensembl" id="ENSLACP00000023266.1"/>
    </source>
</evidence>
<organism evidence="11 12">
    <name type="scientific">Latimeria chalumnae</name>
    <name type="common">Coelacanth</name>
    <dbReference type="NCBI Taxonomy" id="7897"/>
    <lineage>
        <taxon>Eukaryota</taxon>
        <taxon>Metazoa</taxon>
        <taxon>Chordata</taxon>
        <taxon>Craniata</taxon>
        <taxon>Vertebrata</taxon>
        <taxon>Euteleostomi</taxon>
        <taxon>Coelacanthiformes</taxon>
        <taxon>Coelacanthidae</taxon>
        <taxon>Latimeria</taxon>
    </lineage>
</organism>
<dbReference type="Proteomes" id="UP000008672">
    <property type="component" value="Unassembled WGS sequence"/>
</dbReference>
<evidence type="ECO:0000256" key="6">
    <source>
        <dbReference type="ARBA" id="ARBA00023157"/>
    </source>
</evidence>
<evidence type="ECO:0000259" key="10">
    <source>
        <dbReference type="PROSITE" id="PS50050"/>
    </source>
</evidence>
<keyword evidence="3" id="KW-0053">Apoptosis</keyword>
<comment type="caution">
    <text evidence="8">Lacks conserved residue(s) required for the propagation of feature annotation.</text>
</comment>
<feature type="chain" id="PRO_5004043437" description="TNFR-Cys domain-containing protein" evidence="9">
    <location>
        <begin position="24"/>
        <end position="177"/>
    </location>
</feature>
<keyword evidence="2" id="KW-0964">Secreted</keyword>
<sequence length="177" mass="20336">MPRTTRVAGLFSIVVSFSVYGRTQLDTPTFNHWDSTTGQLLTCNQCPPGQYLTKHCSVHHQTHCASCPADHYTQVWNYIEKCQYCNNFCKRDQYVKHECNATHNRVCECKEGFYWYFEFCMKHSECPSEYGVRVKGTPYANTVCEKCPHGFFSLVSSSTEPCRTHTDCEAQGLKVDV</sequence>
<dbReference type="EMBL" id="AFYH01217199">
    <property type="status" value="NOT_ANNOTATED_CDS"/>
    <property type="molecule type" value="Genomic_DNA"/>
</dbReference>
<dbReference type="Pfam" id="PF00020">
    <property type="entry name" value="TNFR_c6"/>
    <property type="match status" value="2"/>
</dbReference>
<dbReference type="OMA" id="GHYANIM"/>
<keyword evidence="6 8" id="KW-1015">Disulfide bond</keyword>
<reference evidence="11" key="3">
    <citation type="submission" date="2025-09" db="UniProtKB">
        <authorList>
            <consortium name="Ensembl"/>
        </authorList>
    </citation>
    <scope>IDENTIFICATION</scope>
</reference>
<protein>
    <recommendedName>
        <fullName evidence="10">TNFR-Cys domain-containing protein</fullName>
    </recommendedName>
</protein>
<proteinExistence type="predicted"/>
<evidence type="ECO:0000256" key="4">
    <source>
        <dbReference type="ARBA" id="ARBA00022729"/>
    </source>
</evidence>
<dbReference type="InterPro" id="IPR052459">
    <property type="entry name" value="TNFRSF_decoy_receptor"/>
</dbReference>
<evidence type="ECO:0000313" key="12">
    <source>
        <dbReference type="Proteomes" id="UP000008672"/>
    </source>
</evidence>
<evidence type="ECO:0000256" key="8">
    <source>
        <dbReference type="PROSITE-ProRule" id="PRU00206"/>
    </source>
</evidence>
<dbReference type="SUPFAM" id="SSF57586">
    <property type="entry name" value="TNF receptor-like"/>
    <property type="match status" value="2"/>
</dbReference>
<evidence type="ECO:0000256" key="9">
    <source>
        <dbReference type="SAM" id="SignalP"/>
    </source>
</evidence>
<gene>
    <name evidence="11" type="primary">LOC102355271</name>
</gene>
<reference evidence="12" key="1">
    <citation type="submission" date="2011-08" db="EMBL/GenBank/DDBJ databases">
        <title>The draft genome of Latimeria chalumnae.</title>
        <authorList>
            <person name="Di Palma F."/>
            <person name="Alfoldi J."/>
            <person name="Johnson J."/>
            <person name="Berlin A."/>
            <person name="Gnerre S."/>
            <person name="Jaffe D."/>
            <person name="MacCallum I."/>
            <person name="Young S."/>
            <person name="Walker B.J."/>
            <person name="Lander E."/>
            <person name="Lindblad-Toh K."/>
        </authorList>
    </citation>
    <scope>NUCLEOTIDE SEQUENCE [LARGE SCALE GENOMIC DNA]</scope>
    <source>
        <strain evidence="12">Wild caught</strain>
    </source>
</reference>
<evidence type="ECO:0000256" key="7">
    <source>
        <dbReference type="ARBA" id="ARBA00023180"/>
    </source>
</evidence>
<name>M3XKL0_LATCH</name>
<comment type="subcellular location">
    <subcellularLocation>
        <location evidence="1">Secreted</location>
    </subcellularLocation>
</comment>
<feature type="disulfide bond" evidence="8">
    <location>
        <begin position="89"/>
        <end position="107"/>
    </location>
</feature>
<dbReference type="PANTHER" id="PTHR23097:SF90">
    <property type="entry name" value="TUMOR NECROSIS FACTOR RECEPTOR SUPERFAMILY MEMBER 11B"/>
    <property type="match status" value="1"/>
</dbReference>
<dbReference type="Bgee" id="ENSLACG00000022549">
    <property type="expression patterns" value="Expressed in pelvic fin"/>
</dbReference>